<evidence type="ECO:0000313" key="1">
    <source>
        <dbReference type="EMBL" id="ETM97528.1"/>
    </source>
</evidence>
<protein>
    <submittedName>
        <fullName evidence="1">Uncharacterized protein</fullName>
    </submittedName>
</protein>
<dbReference type="VEuPathDB" id="FungiDB:PPTG_24923"/>
<dbReference type="RefSeq" id="XP_008917173.1">
    <property type="nucleotide sequence ID" value="XM_008918925.1"/>
</dbReference>
<reference evidence="2" key="1">
    <citation type="submission" date="2011-12" db="EMBL/GenBank/DDBJ databases">
        <authorList>
            <consortium name="The Broad Institute Genome Sequencing Platform"/>
            <person name="Russ C."/>
            <person name="Tyler B."/>
            <person name="Panabieres F."/>
            <person name="Shan W."/>
            <person name="Tripathy S."/>
            <person name="Grunwald N."/>
            <person name="Machado M."/>
            <person name="Young S.K."/>
            <person name="Zeng Q."/>
            <person name="Gargeya S."/>
            <person name="Fitzgerald M."/>
            <person name="Haas B."/>
            <person name="Abouelleil A."/>
            <person name="Alvarado L."/>
            <person name="Arachchi H.M."/>
            <person name="Berlin A."/>
            <person name="Chapman S.B."/>
            <person name="Gearin G."/>
            <person name="Goldberg J."/>
            <person name="Griggs A."/>
            <person name="Gujja S."/>
            <person name="Hansen M."/>
            <person name="Heiman D."/>
            <person name="Howarth C."/>
            <person name="Larimer J."/>
            <person name="Lui A."/>
            <person name="MacDonald P.J.P."/>
            <person name="McCowen C."/>
            <person name="Montmayeur A."/>
            <person name="Murphy C."/>
            <person name="Neiman D."/>
            <person name="Pearson M."/>
            <person name="Priest M."/>
            <person name="Roberts A."/>
            <person name="Saif S."/>
            <person name="Shea T."/>
            <person name="Sisk P."/>
            <person name="Stolte C."/>
            <person name="Sykes S."/>
            <person name="Wortman J."/>
            <person name="Nusbaum C."/>
            <person name="Birren B."/>
        </authorList>
    </citation>
    <scope>NUCLEOTIDE SEQUENCE [LARGE SCALE GENOMIC DNA]</scope>
    <source>
        <strain evidence="2">INRA-310</strain>
    </source>
</reference>
<evidence type="ECO:0000313" key="2">
    <source>
        <dbReference type="Proteomes" id="UP000018817"/>
    </source>
</evidence>
<proteinExistence type="predicted"/>
<reference evidence="1 2" key="2">
    <citation type="submission" date="2013-11" db="EMBL/GenBank/DDBJ databases">
        <title>The Genome Sequence of Phytophthora parasitica INRA-310.</title>
        <authorList>
            <consortium name="The Broad Institute Genomics Platform"/>
            <person name="Russ C."/>
            <person name="Tyler B."/>
            <person name="Panabieres F."/>
            <person name="Shan W."/>
            <person name="Tripathy S."/>
            <person name="Grunwald N."/>
            <person name="Machado M."/>
            <person name="Johnson C.S."/>
            <person name="Arredondo F."/>
            <person name="Hong C."/>
            <person name="Coffey M."/>
            <person name="Young S.K."/>
            <person name="Zeng Q."/>
            <person name="Gargeya S."/>
            <person name="Fitzgerald M."/>
            <person name="Abouelleil A."/>
            <person name="Alvarado L."/>
            <person name="Chapman S.B."/>
            <person name="Gainer-Dewar J."/>
            <person name="Goldberg J."/>
            <person name="Griggs A."/>
            <person name="Gujja S."/>
            <person name="Hansen M."/>
            <person name="Howarth C."/>
            <person name="Imamovic A."/>
            <person name="Ireland A."/>
            <person name="Larimer J."/>
            <person name="McCowan C."/>
            <person name="Murphy C."/>
            <person name="Pearson M."/>
            <person name="Poon T.W."/>
            <person name="Priest M."/>
            <person name="Roberts A."/>
            <person name="Saif S."/>
            <person name="Shea T."/>
            <person name="Sykes S."/>
            <person name="Wortman J."/>
            <person name="Nusbaum C."/>
            <person name="Birren B."/>
        </authorList>
    </citation>
    <scope>NUCLEOTIDE SEQUENCE [LARGE SCALE GENOMIC DNA]</scope>
    <source>
        <strain evidence="1 2">INRA-310</strain>
    </source>
</reference>
<name>W2PBB6_PHYN3</name>
<dbReference type="GeneID" id="20193522"/>
<dbReference type="Proteomes" id="UP000018817">
    <property type="component" value="Unassembled WGS sequence"/>
</dbReference>
<dbReference type="EMBL" id="KI669938">
    <property type="protein sequence ID" value="ETM97528.1"/>
    <property type="molecule type" value="Genomic_DNA"/>
</dbReference>
<accession>W2PBB6</accession>
<dbReference type="AlphaFoldDB" id="W2PBB6"/>
<sequence>MASYTSPDVVDLTCAPSSGELTTSAVWVTAELDPFSRYPNAGDSQEFV</sequence>
<organism evidence="1 2">
    <name type="scientific">Phytophthora nicotianae (strain INRA-310)</name>
    <name type="common">Phytophthora parasitica</name>
    <dbReference type="NCBI Taxonomy" id="761204"/>
    <lineage>
        <taxon>Eukaryota</taxon>
        <taxon>Sar</taxon>
        <taxon>Stramenopiles</taxon>
        <taxon>Oomycota</taxon>
        <taxon>Peronosporomycetes</taxon>
        <taxon>Peronosporales</taxon>
        <taxon>Peronosporaceae</taxon>
        <taxon>Phytophthora</taxon>
    </lineage>
</organism>
<gene>
    <name evidence="1" type="ORF">PPTG_24923</name>
</gene>